<dbReference type="InterPro" id="IPR006139">
    <property type="entry name" value="D-isomer_2_OHA_DH_cat_dom"/>
</dbReference>
<dbReference type="RefSeq" id="WP_256030188.1">
    <property type="nucleotide sequence ID" value="NZ_JAHLKM010000017.1"/>
</dbReference>
<evidence type="ECO:0000256" key="2">
    <source>
        <dbReference type="ARBA" id="ARBA00022605"/>
    </source>
</evidence>
<evidence type="ECO:0000256" key="4">
    <source>
        <dbReference type="ARBA" id="ARBA00023027"/>
    </source>
</evidence>
<evidence type="ECO:0000313" key="8">
    <source>
        <dbReference type="EMBL" id="MCQ4334151.1"/>
    </source>
</evidence>
<keyword evidence="2" id="KW-0028">Amino-acid biosynthesis</keyword>
<dbReference type="InterPro" id="IPR036291">
    <property type="entry name" value="NAD(P)-bd_dom_sf"/>
</dbReference>
<dbReference type="InterPro" id="IPR050857">
    <property type="entry name" value="D-2-hydroxyacid_DH"/>
</dbReference>
<evidence type="ECO:0000313" key="9">
    <source>
        <dbReference type="Proteomes" id="UP001139494"/>
    </source>
</evidence>
<dbReference type="SUPFAM" id="SSF51735">
    <property type="entry name" value="NAD(P)-binding Rossmann-fold domains"/>
    <property type="match status" value="1"/>
</dbReference>
<sequence>MTWNVLVGRCPLESIRSEYDDWATVTVADEYDSPEALEADLPTFDAIVLGGIELTADRIERAENLKVVTSPGVGVDPVDIGAATEHGVIVCNNLGANTRAVAEYSITAALAVRRELRRADRNVRNGVWDKFDYMNTEITEGTMGVFGYGAIGRLVSELAQGLDMDTVAYDPYVEGFAEGVEPLESKHELFERADSVGVHAPLTDETRGAIGETELYALGEDGVLVNASRGPLVDTGALLDALREDVIHGAAIDVFDEEPAPADHPLFELDNVLVTPHMAGSTATSVPAKHRGAAENIRTVYEGSVPETTINRDELCLRAAHGGEGPDGDARPF</sequence>
<proteinExistence type="inferred from homology"/>
<gene>
    <name evidence="8" type="ORF">KM295_11800</name>
</gene>
<dbReference type="Proteomes" id="UP001139494">
    <property type="component" value="Unassembled WGS sequence"/>
</dbReference>
<keyword evidence="9" id="KW-1185">Reference proteome</keyword>
<dbReference type="InterPro" id="IPR006140">
    <property type="entry name" value="D-isomer_DH_NAD-bd"/>
</dbReference>
<protein>
    <recommendedName>
        <fullName evidence="10">D-3-phosphoglycerate dehydrogenase</fullName>
    </recommendedName>
</protein>
<dbReference type="SUPFAM" id="SSF52283">
    <property type="entry name" value="Formate/glycerate dehydrogenase catalytic domain-like"/>
    <property type="match status" value="1"/>
</dbReference>
<accession>A0A9R1D6D2</accession>
<dbReference type="Pfam" id="PF02826">
    <property type="entry name" value="2-Hacid_dh_C"/>
    <property type="match status" value="1"/>
</dbReference>
<dbReference type="PANTHER" id="PTHR42789:SF1">
    <property type="entry name" value="D-ISOMER SPECIFIC 2-HYDROXYACID DEHYDROGENASE FAMILY PROTEIN (AFU_ORTHOLOGUE AFUA_6G10090)"/>
    <property type="match status" value="1"/>
</dbReference>
<reference evidence="8" key="1">
    <citation type="journal article" date="2023" name="Front. Microbiol.">
        <title>Genomic-based phylogenetic and metabolic analyses of the genus Natronomonas, and description of Natronomonas aquatica sp. nov.</title>
        <authorList>
            <person name="Garcia-Roldan A."/>
            <person name="Duran-Viseras A."/>
            <person name="de la Haba R.R."/>
            <person name="Corral P."/>
            <person name="Sanchez-Porro C."/>
            <person name="Ventosa A."/>
        </authorList>
    </citation>
    <scope>NUCLEOTIDE SEQUENCE</scope>
    <source>
        <strain evidence="8">F2-12</strain>
    </source>
</reference>
<dbReference type="PROSITE" id="PS00065">
    <property type="entry name" value="D_2_HYDROXYACID_DH_1"/>
    <property type="match status" value="1"/>
</dbReference>
<organism evidence="8 9">
    <name type="scientific">Natronomonas aquatica</name>
    <dbReference type="NCBI Taxonomy" id="2841590"/>
    <lineage>
        <taxon>Archaea</taxon>
        <taxon>Methanobacteriati</taxon>
        <taxon>Methanobacteriota</taxon>
        <taxon>Stenosarchaea group</taxon>
        <taxon>Halobacteria</taxon>
        <taxon>Halobacteriales</taxon>
        <taxon>Natronomonadaceae</taxon>
        <taxon>Natronomonas</taxon>
    </lineage>
</organism>
<name>A0A9R1D6D2_9EURY</name>
<dbReference type="EMBL" id="JAHLKM010000017">
    <property type="protein sequence ID" value="MCQ4334151.1"/>
    <property type="molecule type" value="Genomic_DNA"/>
</dbReference>
<keyword evidence="4" id="KW-0520">NAD</keyword>
<feature type="domain" description="D-isomer specific 2-hydroxyacid dehydrogenase catalytic" evidence="6">
    <location>
        <begin position="24"/>
        <end position="311"/>
    </location>
</feature>
<evidence type="ECO:0000259" key="6">
    <source>
        <dbReference type="Pfam" id="PF00389"/>
    </source>
</evidence>
<evidence type="ECO:0008006" key="10">
    <source>
        <dbReference type="Google" id="ProtNLM"/>
    </source>
</evidence>
<dbReference type="GO" id="GO:0004617">
    <property type="term" value="F:phosphoglycerate dehydrogenase activity"/>
    <property type="evidence" value="ECO:0007669"/>
    <property type="project" value="UniProtKB-ARBA"/>
</dbReference>
<comment type="similarity">
    <text evidence="1 5">Belongs to the D-isomer specific 2-hydroxyacid dehydrogenase family.</text>
</comment>
<evidence type="ECO:0000256" key="1">
    <source>
        <dbReference type="ARBA" id="ARBA00005854"/>
    </source>
</evidence>
<dbReference type="GO" id="GO:0047545">
    <property type="term" value="F:(S)-2-hydroxyglutarate dehydrogenase activity"/>
    <property type="evidence" value="ECO:0007669"/>
    <property type="project" value="UniProtKB-ARBA"/>
</dbReference>
<dbReference type="AlphaFoldDB" id="A0A9R1D6D2"/>
<evidence type="ECO:0000259" key="7">
    <source>
        <dbReference type="Pfam" id="PF02826"/>
    </source>
</evidence>
<evidence type="ECO:0000256" key="5">
    <source>
        <dbReference type="RuleBase" id="RU003719"/>
    </source>
</evidence>
<dbReference type="PANTHER" id="PTHR42789">
    <property type="entry name" value="D-ISOMER SPECIFIC 2-HYDROXYACID DEHYDROGENASE FAMILY PROTEIN (AFU_ORTHOLOGUE AFUA_6G10090)"/>
    <property type="match status" value="1"/>
</dbReference>
<evidence type="ECO:0000256" key="3">
    <source>
        <dbReference type="ARBA" id="ARBA00023002"/>
    </source>
</evidence>
<dbReference type="FunFam" id="3.40.50.720:FF:000041">
    <property type="entry name" value="D-3-phosphoglycerate dehydrogenase"/>
    <property type="match status" value="1"/>
</dbReference>
<comment type="caution">
    <text evidence="8">The sequence shown here is derived from an EMBL/GenBank/DDBJ whole genome shotgun (WGS) entry which is preliminary data.</text>
</comment>
<dbReference type="InterPro" id="IPR029752">
    <property type="entry name" value="D-isomer_DH_CS1"/>
</dbReference>
<dbReference type="GO" id="GO:0006564">
    <property type="term" value="P:L-serine biosynthetic process"/>
    <property type="evidence" value="ECO:0007669"/>
    <property type="project" value="UniProtKB-ARBA"/>
</dbReference>
<dbReference type="Gene3D" id="3.40.50.720">
    <property type="entry name" value="NAD(P)-binding Rossmann-like Domain"/>
    <property type="match status" value="2"/>
</dbReference>
<feature type="domain" description="D-isomer specific 2-hydroxyacid dehydrogenase NAD-binding" evidence="7">
    <location>
        <begin position="107"/>
        <end position="279"/>
    </location>
</feature>
<dbReference type="GO" id="GO:0051287">
    <property type="term" value="F:NAD binding"/>
    <property type="evidence" value="ECO:0007669"/>
    <property type="project" value="InterPro"/>
</dbReference>
<dbReference type="Pfam" id="PF00389">
    <property type="entry name" value="2-Hacid_dh"/>
    <property type="match status" value="1"/>
</dbReference>
<keyword evidence="3 5" id="KW-0560">Oxidoreductase</keyword>